<comment type="caution">
    <text evidence="5">The sequence shown here is derived from an EMBL/GenBank/DDBJ whole genome shotgun (WGS) entry which is preliminary data.</text>
</comment>
<dbReference type="Gene3D" id="1.25.40.20">
    <property type="entry name" value="Ankyrin repeat-containing domain"/>
    <property type="match status" value="1"/>
</dbReference>
<feature type="repeat" description="ANK" evidence="3">
    <location>
        <begin position="54"/>
        <end position="86"/>
    </location>
</feature>
<name>A0ABD2Q7L6_9PLAT</name>
<keyword evidence="2 3" id="KW-0040">ANK repeat</keyword>
<dbReference type="InterPro" id="IPR036770">
    <property type="entry name" value="Ankyrin_rpt-contain_sf"/>
</dbReference>
<dbReference type="InterPro" id="IPR002110">
    <property type="entry name" value="Ankyrin_rpt"/>
</dbReference>
<dbReference type="PRINTS" id="PR01415">
    <property type="entry name" value="ANKYRIN"/>
</dbReference>
<evidence type="ECO:0000256" key="1">
    <source>
        <dbReference type="ARBA" id="ARBA00022737"/>
    </source>
</evidence>
<dbReference type="PROSITE" id="PS50088">
    <property type="entry name" value="ANK_REPEAT"/>
    <property type="match status" value="2"/>
</dbReference>
<evidence type="ECO:0000256" key="2">
    <source>
        <dbReference type="ARBA" id="ARBA00023043"/>
    </source>
</evidence>
<organism evidence="5 6">
    <name type="scientific">Cichlidogyrus casuarinus</name>
    <dbReference type="NCBI Taxonomy" id="1844966"/>
    <lineage>
        <taxon>Eukaryota</taxon>
        <taxon>Metazoa</taxon>
        <taxon>Spiralia</taxon>
        <taxon>Lophotrochozoa</taxon>
        <taxon>Platyhelminthes</taxon>
        <taxon>Monogenea</taxon>
        <taxon>Monopisthocotylea</taxon>
        <taxon>Dactylogyridea</taxon>
        <taxon>Ancyrocephalidae</taxon>
        <taxon>Cichlidogyrus</taxon>
    </lineage>
</organism>
<evidence type="ECO:0000256" key="4">
    <source>
        <dbReference type="SAM" id="MobiDB-lite"/>
    </source>
</evidence>
<evidence type="ECO:0000256" key="3">
    <source>
        <dbReference type="PROSITE-ProRule" id="PRU00023"/>
    </source>
</evidence>
<dbReference type="EMBL" id="JBJKFK010000749">
    <property type="protein sequence ID" value="KAL3315453.1"/>
    <property type="molecule type" value="Genomic_DNA"/>
</dbReference>
<dbReference type="Pfam" id="PF12796">
    <property type="entry name" value="Ank_2"/>
    <property type="match status" value="1"/>
</dbReference>
<proteinExistence type="predicted"/>
<keyword evidence="6" id="KW-1185">Reference proteome</keyword>
<accession>A0ABD2Q7L6</accession>
<reference evidence="5 6" key="1">
    <citation type="submission" date="2024-11" db="EMBL/GenBank/DDBJ databases">
        <title>Adaptive evolution of stress response genes in parasites aligns with host niche diversity.</title>
        <authorList>
            <person name="Hahn C."/>
            <person name="Resl P."/>
        </authorList>
    </citation>
    <scope>NUCLEOTIDE SEQUENCE [LARGE SCALE GENOMIC DNA]</scope>
    <source>
        <strain evidence="5">EGGRZ-B1_66</strain>
        <tissue evidence="5">Body</tissue>
    </source>
</reference>
<dbReference type="Proteomes" id="UP001626550">
    <property type="component" value="Unassembled WGS sequence"/>
</dbReference>
<evidence type="ECO:0008006" key="7">
    <source>
        <dbReference type="Google" id="ProtNLM"/>
    </source>
</evidence>
<gene>
    <name evidence="5" type="ORF">Ciccas_005919</name>
</gene>
<dbReference type="AlphaFoldDB" id="A0ABD2Q7L6"/>
<protein>
    <recommendedName>
        <fullName evidence="7">Ankyrin repeat domain-containing protein</fullName>
    </recommendedName>
</protein>
<sequence length="196" mass="21901">MESLSVPSEVFEPKPPKCTNYMRDAFCLAAKNGDYKLLYRMAKEFSDINFSDSFGFTALHYACKNGDFEIVKFLLGNGASLHSKDANCVTCLHMAAKADHPRIVRLLLMMGAKIDAMTANHLKPIDYTRFNSETWKILYQAATGEMPRYDDLLEPLNVPFVPDQALNIAKSALNAKTDKKGKKGKKGGKKGKKKKK</sequence>
<dbReference type="PANTHER" id="PTHR24171">
    <property type="entry name" value="ANKYRIN REPEAT DOMAIN-CONTAINING PROTEIN 39-RELATED"/>
    <property type="match status" value="1"/>
</dbReference>
<dbReference type="PANTHER" id="PTHR24171:SF8">
    <property type="entry name" value="BRCA1-ASSOCIATED RING DOMAIN PROTEIN 1"/>
    <property type="match status" value="1"/>
</dbReference>
<dbReference type="SUPFAM" id="SSF48403">
    <property type="entry name" value="Ankyrin repeat"/>
    <property type="match status" value="1"/>
</dbReference>
<evidence type="ECO:0000313" key="5">
    <source>
        <dbReference type="EMBL" id="KAL3315453.1"/>
    </source>
</evidence>
<feature type="compositionally biased region" description="Basic residues" evidence="4">
    <location>
        <begin position="179"/>
        <end position="196"/>
    </location>
</feature>
<dbReference type="SMART" id="SM00248">
    <property type="entry name" value="ANK"/>
    <property type="match status" value="3"/>
</dbReference>
<feature type="region of interest" description="Disordered" evidence="4">
    <location>
        <begin position="171"/>
        <end position="196"/>
    </location>
</feature>
<dbReference type="PROSITE" id="PS50297">
    <property type="entry name" value="ANK_REP_REGION"/>
    <property type="match status" value="2"/>
</dbReference>
<feature type="repeat" description="ANK" evidence="3">
    <location>
        <begin position="87"/>
        <end position="119"/>
    </location>
</feature>
<evidence type="ECO:0000313" key="6">
    <source>
        <dbReference type="Proteomes" id="UP001626550"/>
    </source>
</evidence>
<keyword evidence="1" id="KW-0677">Repeat</keyword>